<gene>
    <name evidence="2" type="ORF">MED15_04248</name>
</gene>
<evidence type="ECO:0000313" key="2">
    <source>
        <dbReference type="EMBL" id="RAO14600.1"/>
    </source>
</evidence>
<name>A0ABX9CY86_9ACTN</name>
<evidence type="ECO:0000256" key="1">
    <source>
        <dbReference type="SAM" id="Phobius"/>
    </source>
</evidence>
<evidence type="ECO:0000313" key="3">
    <source>
        <dbReference type="Proteomes" id="UP000249045"/>
    </source>
</evidence>
<keyword evidence="1" id="KW-0472">Membrane</keyword>
<comment type="caution">
    <text evidence="2">The sequence shown here is derived from an EMBL/GenBank/DDBJ whole genome shotgun (WGS) entry which is preliminary data.</text>
</comment>
<protein>
    <submittedName>
        <fullName evidence="2">Uncharacterized protein</fullName>
    </submittedName>
</protein>
<dbReference type="EMBL" id="PYAC01000022">
    <property type="protein sequence ID" value="RAO14600.1"/>
    <property type="molecule type" value="Genomic_DNA"/>
</dbReference>
<organism evidence="2 3">
    <name type="scientific">Micromonospora noduli</name>
    <dbReference type="NCBI Taxonomy" id="709876"/>
    <lineage>
        <taxon>Bacteria</taxon>
        <taxon>Bacillati</taxon>
        <taxon>Actinomycetota</taxon>
        <taxon>Actinomycetes</taxon>
        <taxon>Micromonosporales</taxon>
        <taxon>Micromonosporaceae</taxon>
        <taxon>Micromonospora</taxon>
    </lineage>
</organism>
<sequence length="108" mass="11539">MDPQDLVQVLSGVGGLVLAGYGVRLLLTRRMSPFAQRRWRRPVDAGMWFLCSGLSLLSLAAGYLGLLSGAFGPATALTLAAVAVVFLSLGLIRYRPRDSRRGGSSDVM</sequence>
<accession>A0ABX9CY86</accession>
<keyword evidence="3" id="KW-1185">Reference proteome</keyword>
<feature type="transmembrane region" description="Helical" evidence="1">
    <location>
        <begin position="47"/>
        <end position="64"/>
    </location>
</feature>
<dbReference type="Proteomes" id="UP000249045">
    <property type="component" value="Unassembled WGS sequence"/>
</dbReference>
<keyword evidence="1" id="KW-1133">Transmembrane helix</keyword>
<feature type="transmembrane region" description="Helical" evidence="1">
    <location>
        <begin position="70"/>
        <end position="92"/>
    </location>
</feature>
<proteinExistence type="predicted"/>
<reference evidence="2 3" key="1">
    <citation type="submission" date="2018-03" db="EMBL/GenBank/DDBJ databases">
        <title>Defining the species Micromonospora saelicesensis and Micromonospora noduli under the framework of genomics.</title>
        <authorList>
            <person name="Riesco R."/>
            <person name="Trujillo M.E."/>
        </authorList>
    </citation>
    <scope>NUCLEOTIDE SEQUENCE [LARGE SCALE GENOMIC DNA]</scope>
    <source>
        <strain evidence="2 3">MED15</strain>
    </source>
</reference>
<feature type="transmembrane region" description="Helical" evidence="1">
    <location>
        <begin position="6"/>
        <end position="27"/>
    </location>
</feature>
<keyword evidence="1" id="KW-0812">Transmembrane</keyword>